<reference evidence="1 2" key="1">
    <citation type="journal article" date="2016" name="G3 (Bethesda)">
        <title>First Draft Assembly and Annotation of the Genome of a California Endemic Oak Quercus lobata Nee (Fagaceae).</title>
        <authorList>
            <person name="Sork V.L."/>
            <person name="Fitz-Gibbon S.T."/>
            <person name="Puiu D."/>
            <person name="Crepeau M."/>
            <person name="Gugger P.F."/>
            <person name="Sherman R."/>
            <person name="Stevens K."/>
            <person name="Langley C.H."/>
            <person name="Pellegrini M."/>
            <person name="Salzberg S.L."/>
        </authorList>
    </citation>
    <scope>NUCLEOTIDE SEQUENCE [LARGE SCALE GENOMIC DNA]</scope>
    <source>
        <strain evidence="1 2">cv. SW786</strain>
    </source>
</reference>
<dbReference type="Proteomes" id="UP000594261">
    <property type="component" value="Chromosome 10"/>
</dbReference>
<protein>
    <submittedName>
        <fullName evidence="1">Uncharacterized protein</fullName>
    </submittedName>
</protein>
<proteinExistence type="predicted"/>
<sequence>MTNQNRELLRSFSSQPGPGQRWAINLEGMAVKIPEVVSVEIAWKFVFPLTVTSARKDTMSMMDLALQEALNPWWHFLADVPSPMEEQRMRWVKLPRISPSPLLCEVDPSEDLLEKCMLVDRLIASFIMGNKPIIKLFQVLKPTEEFNLHVIVGALKPYFQKHVRDLVHNHDLAILIVTETRIGGDRAVEITEKLPFDGTIHTDTIRYVGTLWVLCNSDKVEVASLTKIE</sequence>
<dbReference type="InParanoid" id="A0A7N2MRU2"/>
<name>A0A7N2MRU2_QUELO</name>
<evidence type="ECO:0000313" key="2">
    <source>
        <dbReference type="Proteomes" id="UP000594261"/>
    </source>
</evidence>
<dbReference type="AlphaFoldDB" id="A0A7N2MRU2"/>
<dbReference type="Gramene" id="QL10p029843:mrna">
    <property type="protein sequence ID" value="QL10p029843:mrna"/>
    <property type="gene ID" value="QL10p029843"/>
</dbReference>
<keyword evidence="2" id="KW-1185">Reference proteome</keyword>
<organism evidence="1 2">
    <name type="scientific">Quercus lobata</name>
    <name type="common">Valley oak</name>
    <dbReference type="NCBI Taxonomy" id="97700"/>
    <lineage>
        <taxon>Eukaryota</taxon>
        <taxon>Viridiplantae</taxon>
        <taxon>Streptophyta</taxon>
        <taxon>Embryophyta</taxon>
        <taxon>Tracheophyta</taxon>
        <taxon>Spermatophyta</taxon>
        <taxon>Magnoliopsida</taxon>
        <taxon>eudicotyledons</taxon>
        <taxon>Gunneridae</taxon>
        <taxon>Pentapetalae</taxon>
        <taxon>rosids</taxon>
        <taxon>fabids</taxon>
        <taxon>Fagales</taxon>
        <taxon>Fagaceae</taxon>
        <taxon>Quercus</taxon>
    </lineage>
</organism>
<evidence type="ECO:0000313" key="1">
    <source>
        <dbReference type="EnsemblPlants" id="QL10p029843:mrna"/>
    </source>
</evidence>
<dbReference type="EMBL" id="LRBV02000010">
    <property type="status" value="NOT_ANNOTATED_CDS"/>
    <property type="molecule type" value="Genomic_DNA"/>
</dbReference>
<reference evidence="1" key="2">
    <citation type="submission" date="2021-01" db="UniProtKB">
        <authorList>
            <consortium name="EnsemblPlants"/>
        </authorList>
    </citation>
    <scope>IDENTIFICATION</scope>
</reference>
<dbReference type="EnsemblPlants" id="QL10p029843:mrna">
    <property type="protein sequence ID" value="QL10p029843:mrna"/>
    <property type="gene ID" value="QL10p029843"/>
</dbReference>
<accession>A0A7N2MRU2</accession>